<feature type="transmembrane region" description="Helical" evidence="6">
    <location>
        <begin position="310"/>
        <end position="330"/>
    </location>
</feature>
<evidence type="ECO:0000256" key="6">
    <source>
        <dbReference type="SAM" id="Phobius"/>
    </source>
</evidence>
<accession>A0A9D1J6I8</accession>
<evidence type="ECO:0000256" key="2">
    <source>
        <dbReference type="ARBA" id="ARBA00022475"/>
    </source>
</evidence>
<dbReference type="PANTHER" id="PTHR30294:SF29">
    <property type="entry name" value="MULTIDRUG ABC TRANSPORTER PERMEASE YBHS-RELATED"/>
    <property type="match status" value="1"/>
</dbReference>
<comment type="subcellular location">
    <subcellularLocation>
        <location evidence="1">Cell membrane</location>
        <topology evidence="1">Multi-pass membrane protein</topology>
    </subcellularLocation>
</comment>
<proteinExistence type="predicted"/>
<dbReference type="EMBL" id="DVHI01000054">
    <property type="protein sequence ID" value="HIR62695.1"/>
    <property type="molecule type" value="Genomic_DNA"/>
</dbReference>
<dbReference type="GO" id="GO:0140359">
    <property type="term" value="F:ABC-type transporter activity"/>
    <property type="evidence" value="ECO:0007669"/>
    <property type="project" value="InterPro"/>
</dbReference>
<dbReference type="Pfam" id="PF12698">
    <property type="entry name" value="ABC2_membrane_3"/>
    <property type="match status" value="1"/>
</dbReference>
<evidence type="ECO:0000313" key="9">
    <source>
        <dbReference type="Proteomes" id="UP000886744"/>
    </source>
</evidence>
<keyword evidence="4 6" id="KW-1133">Transmembrane helix</keyword>
<reference evidence="8" key="2">
    <citation type="journal article" date="2021" name="PeerJ">
        <title>Extensive microbial diversity within the chicken gut microbiome revealed by metagenomics and culture.</title>
        <authorList>
            <person name="Gilroy R."/>
            <person name="Ravi A."/>
            <person name="Getino M."/>
            <person name="Pursley I."/>
            <person name="Horton D.L."/>
            <person name="Alikhan N.F."/>
            <person name="Baker D."/>
            <person name="Gharbi K."/>
            <person name="Hall N."/>
            <person name="Watson M."/>
            <person name="Adriaenssens E.M."/>
            <person name="Foster-Nyarko E."/>
            <person name="Jarju S."/>
            <person name="Secka A."/>
            <person name="Antonio M."/>
            <person name="Oren A."/>
            <person name="Chaudhuri R.R."/>
            <person name="La Ragione R."/>
            <person name="Hildebrand F."/>
            <person name="Pallen M.J."/>
        </authorList>
    </citation>
    <scope>NUCLEOTIDE SEQUENCE</scope>
    <source>
        <strain evidence="8">ChiHjej13B12-12457</strain>
    </source>
</reference>
<feature type="domain" description="ABC-2 type transporter transmembrane" evidence="7">
    <location>
        <begin position="21"/>
        <end position="423"/>
    </location>
</feature>
<feature type="transmembrane region" description="Helical" evidence="6">
    <location>
        <begin position="407"/>
        <end position="428"/>
    </location>
</feature>
<feature type="transmembrane region" description="Helical" evidence="6">
    <location>
        <begin position="376"/>
        <end position="395"/>
    </location>
</feature>
<evidence type="ECO:0000256" key="3">
    <source>
        <dbReference type="ARBA" id="ARBA00022692"/>
    </source>
</evidence>
<reference evidence="8" key="1">
    <citation type="submission" date="2020-10" db="EMBL/GenBank/DDBJ databases">
        <authorList>
            <person name="Gilroy R."/>
        </authorList>
    </citation>
    <scope>NUCLEOTIDE SEQUENCE</scope>
    <source>
        <strain evidence="8">ChiHjej13B12-12457</strain>
    </source>
</reference>
<evidence type="ECO:0000313" key="8">
    <source>
        <dbReference type="EMBL" id="HIR62695.1"/>
    </source>
</evidence>
<sequence length="450" mass="50213">MDFKKIQLVLGREFSIRVKKKSFIITTIVTPILFAALMIVPSLIMMADWDKDVNKVMVVDDSGVVAQALESGATIEYILPDNTDLEFIKNHLDSLGVYAVMYVSPLDTANNVTVDAYAAKQINAKVSDAIKDDVNSIIERYKLQQYNIENFDQIQADLSHEVDLNTYIVSEDGEDRESILGINMAISFIMGFVIYMFVTMFGNMVMTSVINEKSNKIVEVIVSSVKPFDLMIGKILGVASVALTQFFIWVILTLAIVFGFQLAMGPELMGDPEAMEQMTQMAGMGTEQITEMAQASESEMAQVFSAIKEVNFGLIIGCFLIYFVLGYLLYASLFAAIGSAVDNEADTQQLVLPVTIPLIIGLLLMLQAFQNPDSQLAFWGSMIPFTSPMVMLARVPFEGCVQTWELLLSIGLLLITFLIAVFFSGKVYRIGILMHGTKYSWKDIWKWLKY</sequence>
<evidence type="ECO:0000256" key="1">
    <source>
        <dbReference type="ARBA" id="ARBA00004651"/>
    </source>
</evidence>
<dbReference type="InterPro" id="IPR051449">
    <property type="entry name" value="ABC-2_transporter_component"/>
</dbReference>
<dbReference type="InterPro" id="IPR013525">
    <property type="entry name" value="ABC2_TM"/>
</dbReference>
<name>A0A9D1J6I8_9BACT</name>
<dbReference type="GO" id="GO:0005886">
    <property type="term" value="C:plasma membrane"/>
    <property type="evidence" value="ECO:0007669"/>
    <property type="project" value="UniProtKB-SubCell"/>
</dbReference>
<protein>
    <submittedName>
        <fullName evidence="8">ABC transporter permease</fullName>
    </submittedName>
</protein>
<keyword evidence="5 6" id="KW-0472">Membrane</keyword>
<dbReference type="AlphaFoldDB" id="A0A9D1J6I8"/>
<dbReference type="Gene3D" id="3.40.190.10">
    <property type="entry name" value="Periplasmic binding protein-like II"/>
    <property type="match status" value="1"/>
</dbReference>
<dbReference type="PANTHER" id="PTHR30294">
    <property type="entry name" value="MEMBRANE COMPONENT OF ABC TRANSPORTER YHHJ-RELATED"/>
    <property type="match status" value="1"/>
</dbReference>
<comment type="caution">
    <text evidence="8">The sequence shown here is derived from an EMBL/GenBank/DDBJ whole genome shotgun (WGS) entry which is preliminary data.</text>
</comment>
<organism evidence="8 9">
    <name type="scientific">Candidatus Coprenecus avistercoris</name>
    <dbReference type="NCBI Taxonomy" id="2840730"/>
    <lineage>
        <taxon>Bacteria</taxon>
        <taxon>Pseudomonadati</taxon>
        <taxon>Bacteroidota</taxon>
        <taxon>Bacteroidia</taxon>
        <taxon>Bacteroidales</taxon>
        <taxon>Rikenellaceae</taxon>
        <taxon>Rikenellaceae incertae sedis</taxon>
        <taxon>Candidatus Coprenecus</taxon>
    </lineage>
</organism>
<evidence type="ECO:0000256" key="4">
    <source>
        <dbReference type="ARBA" id="ARBA00022989"/>
    </source>
</evidence>
<evidence type="ECO:0000259" key="7">
    <source>
        <dbReference type="Pfam" id="PF12698"/>
    </source>
</evidence>
<dbReference type="Proteomes" id="UP000886744">
    <property type="component" value="Unassembled WGS sequence"/>
</dbReference>
<evidence type="ECO:0000256" key="5">
    <source>
        <dbReference type="ARBA" id="ARBA00023136"/>
    </source>
</evidence>
<feature type="transmembrane region" description="Helical" evidence="6">
    <location>
        <begin position="350"/>
        <end position="369"/>
    </location>
</feature>
<keyword evidence="2" id="KW-1003">Cell membrane</keyword>
<dbReference type="SUPFAM" id="SSF53850">
    <property type="entry name" value="Periplasmic binding protein-like II"/>
    <property type="match status" value="1"/>
</dbReference>
<feature type="transmembrane region" description="Helical" evidence="6">
    <location>
        <begin position="235"/>
        <end position="260"/>
    </location>
</feature>
<keyword evidence="3 6" id="KW-0812">Transmembrane</keyword>
<gene>
    <name evidence="8" type="ORF">IAC94_04130</name>
</gene>
<feature type="transmembrane region" description="Helical" evidence="6">
    <location>
        <begin position="179"/>
        <end position="198"/>
    </location>
</feature>
<feature type="transmembrane region" description="Helical" evidence="6">
    <location>
        <begin position="23"/>
        <end position="47"/>
    </location>
</feature>